<dbReference type="AlphaFoldDB" id="A0A0H5Q3C4"/>
<organism evidence="1">
    <name type="scientific">uncultured prokaryote</name>
    <dbReference type="NCBI Taxonomy" id="198431"/>
    <lineage>
        <taxon>unclassified sequences</taxon>
        <taxon>environmental samples</taxon>
    </lineage>
</organism>
<protein>
    <submittedName>
        <fullName evidence="1">Uncharacterized protein</fullName>
    </submittedName>
</protein>
<name>A0A0H5Q3C4_9ZZZZ</name>
<accession>A0A0H5Q3C4</accession>
<dbReference type="EMBL" id="LN853723">
    <property type="protein sequence ID" value="CRY96561.1"/>
    <property type="molecule type" value="Genomic_DNA"/>
</dbReference>
<reference evidence="1" key="1">
    <citation type="submission" date="2015-06" db="EMBL/GenBank/DDBJ databases">
        <authorList>
            <person name="Joergensen T."/>
        </authorList>
    </citation>
    <scope>NUCLEOTIDE SEQUENCE</scope>
    <source>
        <strain evidence="1">RGFK1143</strain>
    </source>
</reference>
<evidence type="ECO:0000313" key="1">
    <source>
        <dbReference type="EMBL" id="CRY96561.1"/>
    </source>
</evidence>
<sequence length="232" mass="25191">MGYPKHCLLVFGGSMGDEEAWSCSLRMTSASMAILPDGLLDGFAASAYEEVAEKVQSYITGLAGNWHLSARLGFVKFNGIGPDGKYVGDTHQVIRDPEFVSSNTSSRGPFQLTMAVSLATQFKRGLAAHGRWYLPAPPFSVNPAGYIANSVAMEYAVATKNFIDSLNDWQGTDPSGAPDVSVVSRGKKLGNNSWGEGRWSRVTEVRVGNVMDTQQSRRRSLVESYQSLEITP</sequence>
<reference evidence="1" key="2">
    <citation type="submission" date="2015-07" db="EMBL/GenBank/DDBJ databases">
        <title>Plasmids, circular viruses and viroids from rat gut.</title>
        <authorList>
            <person name="Jorgensen T.J."/>
            <person name="Hansen M.A."/>
            <person name="Xu Z."/>
            <person name="Tabak M.A."/>
            <person name="Sorensen S.J."/>
            <person name="Hansen L.H."/>
        </authorList>
    </citation>
    <scope>NUCLEOTIDE SEQUENCE</scope>
    <source>
        <strain evidence="1">RGFK1143</strain>
    </source>
</reference>
<proteinExistence type="predicted"/>